<dbReference type="NCBIfam" id="TIGR01430">
    <property type="entry name" value="aden_deam"/>
    <property type="match status" value="1"/>
</dbReference>
<reference evidence="12 13" key="1">
    <citation type="submission" date="2021-06" db="EMBL/GenBank/DDBJ databases">
        <title>Genome sequence of Babesia caballi.</title>
        <authorList>
            <person name="Yamagishi J."/>
            <person name="Kidaka T."/>
            <person name="Ochi A."/>
        </authorList>
    </citation>
    <scope>NUCLEOTIDE SEQUENCE [LARGE SCALE GENOMIC DNA]</scope>
    <source>
        <strain evidence="12">USDA-D6B2</strain>
    </source>
</reference>
<protein>
    <recommendedName>
        <fullName evidence="4">adenosine deaminase</fullName>
        <ecNumber evidence="4">3.5.4.4</ecNumber>
    </recommendedName>
</protein>
<evidence type="ECO:0000313" key="13">
    <source>
        <dbReference type="Proteomes" id="UP001497744"/>
    </source>
</evidence>
<keyword evidence="7" id="KW-0378">Hydrolase</keyword>
<evidence type="ECO:0000256" key="6">
    <source>
        <dbReference type="ARBA" id="ARBA00022726"/>
    </source>
</evidence>
<dbReference type="InterPro" id="IPR006330">
    <property type="entry name" value="Ado/ade_deaminase"/>
</dbReference>
<dbReference type="GeneID" id="94192063"/>
<accession>A0AAV4LKZ2</accession>
<dbReference type="GO" id="GO:0046103">
    <property type="term" value="P:inosine biosynthetic process"/>
    <property type="evidence" value="ECO:0007669"/>
    <property type="project" value="TreeGrafter"/>
</dbReference>
<dbReference type="PANTHER" id="PTHR11409:SF43">
    <property type="entry name" value="ADENOSINE DEAMINASE"/>
    <property type="match status" value="1"/>
</dbReference>
<dbReference type="Gene3D" id="3.20.20.140">
    <property type="entry name" value="Metal-dependent hydrolases"/>
    <property type="match status" value="1"/>
</dbReference>
<dbReference type="RefSeq" id="XP_067712651.1">
    <property type="nucleotide sequence ID" value="XM_067856550.1"/>
</dbReference>
<dbReference type="EMBL" id="BPLF01000001">
    <property type="protein sequence ID" value="GIX60580.1"/>
    <property type="molecule type" value="Genomic_DNA"/>
</dbReference>
<comment type="pathway">
    <text evidence="2">Purine metabolism; purine nucleoside salvage.</text>
</comment>
<comment type="similarity">
    <text evidence="3">Belongs to the metallo-dependent hydrolases superfamily. Adenosine and AMP deaminases family.</text>
</comment>
<feature type="signal peptide" evidence="9">
    <location>
        <begin position="1"/>
        <end position="20"/>
    </location>
</feature>
<dbReference type="Pfam" id="PF00962">
    <property type="entry name" value="A_deaminase"/>
    <property type="match status" value="1"/>
</dbReference>
<gene>
    <name evidence="11" type="ORF">BcabD6B2_00150</name>
    <name evidence="12" type="ORF">BcabD6B2_00180</name>
</gene>
<keyword evidence="6" id="KW-0660">Purine salvage</keyword>
<comment type="caution">
    <text evidence="12">The sequence shown here is derived from an EMBL/GenBank/DDBJ whole genome shotgun (WGS) entry which is preliminary data.</text>
</comment>
<dbReference type="InterPro" id="IPR032466">
    <property type="entry name" value="Metal_Hydrolase"/>
</dbReference>
<evidence type="ECO:0000256" key="7">
    <source>
        <dbReference type="ARBA" id="ARBA00022801"/>
    </source>
</evidence>
<dbReference type="InterPro" id="IPR001365">
    <property type="entry name" value="A_deaminase_dom"/>
</dbReference>
<dbReference type="PANTHER" id="PTHR11409">
    <property type="entry name" value="ADENOSINE DEAMINASE"/>
    <property type="match status" value="1"/>
</dbReference>
<organism evidence="12 13">
    <name type="scientific">Babesia caballi</name>
    <dbReference type="NCBI Taxonomy" id="5871"/>
    <lineage>
        <taxon>Eukaryota</taxon>
        <taxon>Sar</taxon>
        <taxon>Alveolata</taxon>
        <taxon>Apicomplexa</taxon>
        <taxon>Aconoidasida</taxon>
        <taxon>Piroplasmida</taxon>
        <taxon>Babesiidae</taxon>
        <taxon>Babesia</taxon>
    </lineage>
</organism>
<evidence type="ECO:0000256" key="2">
    <source>
        <dbReference type="ARBA" id="ARBA00005058"/>
    </source>
</evidence>
<dbReference type="GO" id="GO:0006166">
    <property type="term" value="P:purine ribonucleoside salvage"/>
    <property type="evidence" value="ECO:0007669"/>
    <property type="project" value="UniProtKB-KW"/>
</dbReference>
<dbReference type="GO" id="GO:0046872">
    <property type="term" value="F:metal ion binding"/>
    <property type="evidence" value="ECO:0007669"/>
    <property type="project" value="UniProtKB-KW"/>
</dbReference>
<sequence>MRFLVSCVLMLSAFVAGGSATESQGPAEGTSSYPEFNFPKVELHLHFGGAIRPETAFYYAQKRNIDLGVKSVEELEQRMTGKVKNQAEFITMYDRIVASVAGDKEALKRVAYEIVETKAKEGAVYIEVRFSPHLYCTKISDQRSWEHALGDLPPEEGEEPYVVDTEREHMCMNIPTDSRIGPEEAILAITEGLAEGERDFGCKARSLLCCIRPHPAWSYEVVQLAKKYRHLGIVGIDLAAVEREGSTVYWGHVKAYQEAERAGIYRTVHAAECGSAENLRQALDVLKANRIGHGYNVVSDEALFKRCLDKRVHFEVCPQVCRRIASRAVENRHIDYTMKTFFDAGANFGLNTDDPTFHRTTLPSVYRMAIDQGLTVEDIKRLNLNAAEACFLPDDEKAELIRELKTAYGMQD</sequence>
<keyword evidence="13" id="KW-1185">Reference proteome</keyword>
<dbReference type="GO" id="GO:0004000">
    <property type="term" value="F:adenosine deaminase activity"/>
    <property type="evidence" value="ECO:0007669"/>
    <property type="project" value="TreeGrafter"/>
</dbReference>
<name>A0AAV4LKZ2_BABCB</name>
<keyword evidence="5" id="KW-0479">Metal-binding</keyword>
<dbReference type="SUPFAM" id="SSF51556">
    <property type="entry name" value="Metallo-dependent hydrolases"/>
    <property type="match status" value="1"/>
</dbReference>
<evidence type="ECO:0000313" key="11">
    <source>
        <dbReference type="EMBL" id="GIX60580.1"/>
    </source>
</evidence>
<dbReference type="GO" id="GO:0060169">
    <property type="term" value="P:negative regulation of adenosine receptor signaling pathway"/>
    <property type="evidence" value="ECO:0007669"/>
    <property type="project" value="TreeGrafter"/>
</dbReference>
<evidence type="ECO:0000256" key="1">
    <source>
        <dbReference type="ARBA" id="ARBA00001947"/>
    </source>
</evidence>
<dbReference type="EMBL" id="BPLF01000001">
    <property type="protein sequence ID" value="GIX60583.1"/>
    <property type="molecule type" value="Genomic_DNA"/>
</dbReference>
<comment type="cofactor">
    <cofactor evidence="1">
        <name>Zn(2+)</name>
        <dbReference type="ChEBI" id="CHEBI:29105"/>
    </cofactor>
</comment>
<dbReference type="GO" id="GO:0043103">
    <property type="term" value="P:hypoxanthine salvage"/>
    <property type="evidence" value="ECO:0007669"/>
    <property type="project" value="TreeGrafter"/>
</dbReference>
<feature type="chain" id="PRO_5044714438" description="adenosine deaminase" evidence="9">
    <location>
        <begin position="21"/>
        <end position="412"/>
    </location>
</feature>
<dbReference type="GO" id="GO:0009897">
    <property type="term" value="C:external side of plasma membrane"/>
    <property type="evidence" value="ECO:0007669"/>
    <property type="project" value="TreeGrafter"/>
</dbReference>
<evidence type="ECO:0000256" key="4">
    <source>
        <dbReference type="ARBA" id="ARBA00012784"/>
    </source>
</evidence>
<dbReference type="GO" id="GO:0005829">
    <property type="term" value="C:cytosol"/>
    <property type="evidence" value="ECO:0007669"/>
    <property type="project" value="TreeGrafter"/>
</dbReference>
<evidence type="ECO:0000256" key="8">
    <source>
        <dbReference type="ARBA" id="ARBA00022833"/>
    </source>
</evidence>
<evidence type="ECO:0000256" key="5">
    <source>
        <dbReference type="ARBA" id="ARBA00022723"/>
    </source>
</evidence>
<dbReference type="GO" id="GO:0006154">
    <property type="term" value="P:adenosine catabolic process"/>
    <property type="evidence" value="ECO:0007669"/>
    <property type="project" value="TreeGrafter"/>
</dbReference>
<feature type="domain" description="Adenosine deaminase" evidence="10">
    <location>
        <begin position="39"/>
        <end position="406"/>
    </location>
</feature>
<dbReference type="Proteomes" id="UP001497744">
    <property type="component" value="Unassembled WGS sequence"/>
</dbReference>
<keyword evidence="9" id="KW-0732">Signal</keyword>
<keyword evidence="8" id="KW-0862">Zinc</keyword>
<evidence type="ECO:0000259" key="10">
    <source>
        <dbReference type="Pfam" id="PF00962"/>
    </source>
</evidence>
<evidence type="ECO:0000256" key="9">
    <source>
        <dbReference type="SAM" id="SignalP"/>
    </source>
</evidence>
<evidence type="ECO:0000313" key="12">
    <source>
        <dbReference type="EMBL" id="GIX60583.1"/>
    </source>
</evidence>
<dbReference type="EC" id="3.5.4.4" evidence="4"/>
<proteinExistence type="inferred from homology"/>
<dbReference type="AlphaFoldDB" id="A0AAV4LKZ2"/>
<evidence type="ECO:0000256" key="3">
    <source>
        <dbReference type="ARBA" id="ARBA00006676"/>
    </source>
</evidence>